<feature type="domain" description="Ice-binding protein C-terminal" evidence="2">
    <location>
        <begin position="522"/>
        <end position="547"/>
    </location>
</feature>
<evidence type="ECO:0000313" key="5">
    <source>
        <dbReference type="Proteomes" id="UP000285575"/>
    </source>
</evidence>
<dbReference type="Gene3D" id="2.130.10.10">
    <property type="entry name" value="YVTN repeat-like/Quinoprotein amine dehydrogenase"/>
    <property type="match status" value="1"/>
</dbReference>
<evidence type="ECO:0000313" key="4">
    <source>
        <dbReference type="EMBL" id="RVU49345.1"/>
    </source>
</evidence>
<keyword evidence="5" id="KW-1185">Reference proteome</keyword>
<name>A0A437RRN1_9BURK</name>
<feature type="signal peptide" evidence="1">
    <location>
        <begin position="1"/>
        <end position="26"/>
    </location>
</feature>
<dbReference type="InterPro" id="IPR015943">
    <property type="entry name" value="WD40/YVTN_repeat-like_dom_sf"/>
</dbReference>
<evidence type="ECO:0000256" key="1">
    <source>
        <dbReference type="SAM" id="SignalP"/>
    </source>
</evidence>
<dbReference type="PANTHER" id="PTHR46928">
    <property type="entry name" value="MESENCHYME-SPECIFIC CELL SURFACE GLYCOPROTEIN"/>
    <property type="match status" value="1"/>
</dbReference>
<sequence length="548" mass="56522">MHHLKPRLHTLAAAVALATAALSAGASNPIAAVTPLWTFNHNVEPTIGRSSEIPVWDAGTSALWIIGGNGLDVLNLTGQRVQSFATSAYGNVNSIAIAGNTLAVAFTNSSNAGLPGSVQFFDTATFLAQGGAAAHLGGVATGAVPDMLTWTAGGTRLLVANEGERQSDANNPAGSVSLIDVSRAGGSLVTSVTTAGFGAFDGQEAALRAAGVRIQAGVAASVAFEPEYIAVAPGGQFAQVTLQENNAIAELNLQTGQFTRILPLGKKDFSLPGNAIDTSDQDGGISLRNVPVKGLYMPDAIASYSRGGQAYYVMSNEGDAFVDDADIVRFGNAAVTLDPTVFNGTNLPTQAQLKPNSVLGRLNVLRAGATGDGSSTNMVEIVTLGGRSFSIRDADGNLVYDSGNTLEQAAIAAGVYADNRSDDKGVEPEGVALFEINGRTLAFVGLERTTRSAVAVYDITDPAQASFLQLIVSSDTTVLRPEGLVAFESEGRTFLAVSHESTEDLIIAGGGSNRTVLYEISPVPEPGTWALMLAGLAGVATLARRRRG</sequence>
<dbReference type="Pfam" id="PF07589">
    <property type="entry name" value="PEP-CTERM"/>
    <property type="match status" value="1"/>
</dbReference>
<protein>
    <submittedName>
        <fullName evidence="4">PEP-CTERM sorting domain-containing protein</fullName>
    </submittedName>
</protein>
<dbReference type="InterPro" id="IPR013424">
    <property type="entry name" value="Ice-binding_C"/>
</dbReference>
<evidence type="ECO:0000259" key="2">
    <source>
        <dbReference type="Pfam" id="PF07589"/>
    </source>
</evidence>
<dbReference type="PANTHER" id="PTHR46928:SF1">
    <property type="entry name" value="MESENCHYME-SPECIFIC CELL SURFACE GLYCOPROTEIN"/>
    <property type="match status" value="1"/>
</dbReference>
<gene>
    <name evidence="4" type="ORF">EOE66_01870</name>
</gene>
<reference evidence="4 5" key="1">
    <citation type="submission" date="2019-01" db="EMBL/GenBank/DDBJ databases">
        <authorList>
            <person name="Chen W.-M."/>
        </authorList>
    </citation>
    <scope>NUCLEOTIDE SEQUENCE [LARGE SCALE GENOMIC DNA]</scope>
    <source>
        <strain evidence="4 5">KYPY4</strain>
    </source>
</reference>
<dbReference type="EMBL" id="SACR01000001">
    <property type="protein sequence ID" value="RVU49345.1"/>
    <property type="molecule type" value="Genomic_DNA"/>
</dbReference>
<dbReference type="OrthoDB" id="8674919at2"/>
<dbReference type="RefSeq" id="WP_128226982.1">
    <property type="nucleotide sequence ID" value="NZ_SACR01000001.1"/>
</dbReference>
<dbReference type="NCBIfam" id="TIGR02595">
    <property type="entry name" value="PEP_CTERM"/>
    <property type="match status" value="1"/>
</dbReference>
<dbReference type="InterPro" id="IPR052956">
    <property type="entry name" value="Mesenchyme-surface_protein"/>
</dbReference>
<dbReference type="NCBIfam" id="NF038117">
    <property type="entry name" value="choice_anch_I"/>
    <property type="match status" value="1"/>
</dbReference>
<dbReference type="Pfam" id="PF22494">
    <property type="entry name" value="choice_anch_I"/>
    <property type="match status" value="1"/>
</dbReference>
<proteinExistence type="predicted"/>
<feature type="chain" id="PRO_5019406015" evidence="1">
    <location>
        <begin position="27"/>
        <end position="548"/>
    </location>
</feature>
<keyword evidence="1" id="KW-0732">Signal</keyword>
<dbReference type="InterPro" id="IPR055188">
    <property type="entry name" value="Choice_anch_I"/>
</dbReference>
<accession>A0A437RRN1</accession>
<dbReference type="SUPFAM" id="SSF50969">
    <property type="entry name" value="YVTN repeat-like/Quinoprotein amine dehydrogenase"/>
    <property type="match status" value="1"/>
</dbReference>
<comment type="caution">
    <text evidence="4">The sequence shown here is derived from an EMBL/GenBank/DDBJ whole genome shotgun (WGS) entry which is preliminary data.</text>
</comment>
<organism evidence="4 5">
    <name type="scientific">Rubrivivax rivuli</name>
    <dbReference type="NCBI Taxonomy" id="1862385"/>
    <lineage>
        <taxon>Bacteria</taxon>
        <taxon>Pseudomonadati</taxon>
        <taxon>Pseudomonadota</taxon>
        <taxon>Betaproteobacteria</taxon>
        <taxon>Burkholderiales</taxon>
        <taxon>Sphaerotilaceae</taxon>
        <taxon>Rubrivivax</taxon>
    </lineage>
</organism>
<dbReference type="AlphaFoldDB" id="A0A437RRN1"/>
<dbReference type="Proteomes" id="UP000285575">
    <property type="component" value="Unassembled WGS sequence"/>
</dbReference>
<feature type="domain" description="Choice-of-anchor I" evidence="3">
    <location>
        <begin position="80"/>
        <end position="482"/>
    </location>
</feature>
<dbReference type="InterPro" id="IPR011044">
    <property type="entry name" value="Quino_amine_DH_bsu"/>
</dbReference>
<evidence type="ECO:0000259" key="3">
    <source>
        <dbReference type="Pfam" id="PF22494"/>
    </source>
</evidence>